<evidence type="ECO:0000313" key="2">
    <source>
        <dbReference type="EMBL" id="MBD1362629.1"/>
    </source>
</evidence>
<evidence type="ECO:0000259" key="1">
    <source>
        <dbReference type="Pfam" id="PF03432"/>
    </source>
</evidence>
<name>A0ABR7WMM8_9SPHI</name>
<reference evidence="2 3" key="1">
    <citation type="submission" date="2020-09" db="EMBL/GenBank/DDBJ databases">
        <title>Novel species of Mucilaginibacter isolated from a glacier on the Tibetan Plateau.</title>
        <authorList>
            <person name="Liu Q."/>
            <person name="Xin Y.-H."/>
        </authorList>
    </citation>
    <scope>NUCLEOTIDE SEQUENCE [LARGE SCALE GENOMIC DNA]</scope>
    <source>
        <strain evidence="2 3">ZT4R22</strain>
    </source>
</reference>
<comment type="caution">
    <text evidence="2">The sequence shown here is derived from an EMBL/GenBank/DDBJ whole genome shotgun (WGS) entry which is preliminary data.</text>
</comment>
<evidence type="ECO:0000313" key="3">
    <source>
        <dbReference type="Proteomes" id="UP000606600"/>
    </source>
</evidence>
<dbReference type="Pfam" id="PF03432">
    <property type="entry name" value="Relaxase"/>
    <property type="match status" value="1"/>
</dbReference>
<accession>A0ABR7WMM8</accession>
<protein>
    <submittedName>
        <fullName evidence="2">Relaxase/mobilization nuclease domain-containing protein</fullName>
    </submittedName>
</protein>
<gene>
    <name evidence="2" type="ORF">IDJ77_02300</name>
</gene>
<dbReference type="EMBL" id="JACWMY010000001">
    <property type="protein sequence ID" value="MBD1362629.1"/>
    <property type="molecule type" value="Genomic_DNA"/>
</dbReference>
<dbReference type="Proteomes" id="UP000606600">
    <property type="component" value="Unassembled WGS sequence"/>
</dbReference>
<feature type="domain" description="MobA/VirD2-like nuclease" evidence="1">
    <location>
        <begin position="1"/>
        <end position="55"/>
    </location>
</feature>
<organism evidence="2 3">
    <name type="scientific">Mucilaginibacter pankratovii</name>
    <dbReference type="NCBI Taxonomy" id="2772110"/>
    <lineage>
        <taxon>Bacteria</taxon>
        <taxon>Pseudomonadati</taxon>
        <taxon>Bacteroidota</taxon>
        <taxon>Sphingobacteriia</taxon>
        <taxon>Sphingobacteriales</taxon>
        <taxon>Sphingobacteriaceae</taxon>
        <taxon>Mucilaginibacter</taxon>
    </lineage>
</organism>
<keyword evidence="3" id="KW-1185">Reference proteome</keyword>
<proteinExistence type="predicted"/>
<sequence>MGFTDNQYMIFRHHDAGHPHIHLMVNRITFDGNVISDSNYVKRSEALLRKLERVHQNCILTDSNIEPAELMKQSKLYDFQYVM</sequence>
<dbReference type="InterPro" id="IPR005094">
    <property type="entry name" value="Endonuclease_MobA/VirD2"/>
</dbReference>